<dbReference type="Proteomes" id="UP000314294">
    <property type="component" value="Unassembled WGS sequence"/>
</dbReference>
<evidence type="ECO:0000313" key="2">
    <source>
        <dbReference type="EMBL" id="TNN71686.1"/>
    </source>
</evidence>
<dbReference type="EMBL" id="SRLO01000146">
    <property type="protein sequence ID" value="TNN71686.1"/>
    <property type="molecule type" value="Genomic_DNA"/>
</dbReference>
<organism evidence="2 3">
    <name type="scientific">Liparis tanakae</name>
    <name type="common">Tanaka's snailfish</name>
    <dbReference type="NCBI Taxonomy" id="230148"/>
    <lineage>
        <taxon>Eukaryota</taxon>
        <taxon>Metazoa</taxon>
        <taxon>Chordata</taxon>
        <taxon>Craniata</taxon>
        <taxon>Vertebrata</taxon>
        <taxon>Euteleostomi</taxon>
        <taxon>Actinopterygii</taxon>
        <taxon>Neopterygii</taxon>
        <taxon>Teleostei</taxon>
        <taxon>Neoteleostei</taxon>
        <taxon>Acanthomorphata</taxon>
        <taxon>Eupercaria</taxon>
        <taxon>Perciformes</taxon>
        <taxon>Cottioidei</taxon>
        <taxon>Cottales</taxon>
        <taxon>Liparidae</taxon>
        <taxon>Liparis</taxon>
    </lineage>
</organism>
<gene>
    <name evidence="2" type="ORF">EYF80_018037</name>
</gene>
<evidence type="ECO:0000313" key="3">
    <source>
        <dbReference type="Proteomes" id="UP000314294"/>
    </source>
</evidence>
<reference evidence="2 3" key="1">
    <citation type="submission" date="2019-03" db="EMBL/GenBank/DDBJ databases">
        <title>First draft genome of Liparis tanakae, snailfish: a comprehensive survey of snailfish specific genes.</title>
        <authorList>
            <person name="Kim W."/>
            <person name="Song I."/>
            <person name="Jeong J.-H."/>
            <person name="Kim D."/>
            <person name="Kim S."/>
            <person name="Ryu S."/>
            <person name="Song J.Y."/>
            <person name="Lee S.K."/>
        </authorList>
    </citation>
    <scope>NUCLEOTIDE SEQUENCE [LARGE SCALE GENOMIC DNA]</scope>
    <source>
        <tissue evidence="2">Muscle</tissue>
    </source>
</reference>
<comment type="caution">
    <text evidence="2">The sequence shown here is derived from an EMBL/GenBank/DDBJ whole genome shotgun (WGS) entry which is preliminary data.</text>
</comment>
<feature type="region of interest" description="Disordered" evidence="1">
    <location>
        <begin position="116"/>
        <end position="215"/>
    </location>
</feature>
<protein>
    <submittedName>
        <fullName evidence="2">Uncharacterized protein</fullName>
    </submittedName>
</protein>
<proteinExistence type="predicted"/>
<evidence type="ECO:0000256" key="1">
    <source>
        <dbReference type="SAM" id="MobiDB-lite"/>
    </source>
</evidence>
<keyword evidence="3" id="KW-1185">Reference proteome</keyword>
<dbReference type="AlphaFoldDB" id="A0A4Z2I0W1"/>
<name>A0A4Z2I0W1_9TELE</name>
<sequence length="229" mass="24325">MTTSLYERSHGGRVTQRGYCEAEGTPPQILSGYCSQTWPDYELFDSCAPVFHFPAVAFPASVSECSAQVAPPPPPTGPCHGLSLGVGLKPWLSFNGSFTAAGPDFRAYCRQAALRPPPEATVPSAPAQHLSEGLSSLTPPGLRPSTGHQSRQGHASITSRASGNKSSAAYVNAPTGTRLSGVRAGRTAWVRMKKRTRRSEEEESHSPPAATNMHLKDDSVALSAVEVVR</sequence>
<feature type="compositionally biased region" description="Polar residues" evidence="1">
    <location>
        <begin position="146"/>
        <end position="178"/>
    </location>
</feature>
<accession>A0A4Z2I0W1</accession>